<dbReference type="KEGG" id="acan:ACA1_364460"/>
<evidence type="ECO:0000313" key="1">
    <source>
        <dbReference type="EMBL" id="ELR13919.1"/>
    </source>
</evidence>
<dbReference type="EMBL" id="KB008073">
    <property type="protein sequence ID" value="ELR13919.1"/>
    <property type="molecule type" value="Genomic_DNA"/>
</dbReference>
<gene>
    <name evidence="1" type="ORF">ACA1_364460</name>
</gene>
<reference evidence="1 2" key="1">
    <citation type="journal article" date="2013" name="Genome Biol.">
        <title>Genome of Acanthamoeba castellanii highlights extensive lateral gene transfer and early evolution of tyrosine kinase signaling.</title>
        <authorList>
            <person name="Clarke M."/>
            <person name="Lohan A.J."/>
            <person name="Liu B."/>
            <person name="Lagkouvardos I."/>
            <person name="Roy S."/>
            <person name="Zafar N."/>
            <person name="Bertelli C."/>
            <person name="Schilde C."/>
            <person name="Kianianmomeni A."/>
            <person name="Burglin T.R."/>
            <person name="Frech C."/>
            <person name="Turcotte B."/>
            <person name="Kopec K.O."/>
            <person name="Synnott J.M."/>
            <person name="Choo C."/>
            <person name="Paponov I."/>
            <person name="Finkler A."/>
            <person name="Soon Heng Tan C."/>
            <person name="Hutchins A.P."/>
            <person name="Weinmeier T."/>
            <person name="Rattei T."/>
            <person name="Chu J.S."/>
            <person name="Gimenez G."/>
            <person name="Irimia M."/>
            <person name="Rigden D.J."/>
            <person name="Fitzpatrick D.A."/>
            <person name="Lorenzo-Morales J."/>
            <person name="Bateman A."/>
            <person name="Chiu C.H."/>
            <person name="Tang P."/>
            <person name="Hegemann P."/>
            <person name="Fromm H."/>
            <person name="Raoult D."/>
            <person name="Greub G."/>
            <person name="Miranda-Saavedra D."/>
            <person name="Chen N."/>
            <person name="Nash P."/>
            <person name="Ginger M.L."/>
            <person name="Horn M."/>
            <person name="Schaap P."/>
            <person name="Caler L."/>
            <person name="Loftus B."/>
        </authorList>
    </citation>
    <scope>NUCLEOTIDE SEQUENCE [LARGE SCALE GENOMIC DNA]</scope>
    <source>
        <strain evidence="1 2">Neff</strain>
    </source>
</reference>
<name>L8GM62_ACACF</name>
<accession>L8GM62</accession>
<protein>
    <submittedName>
        <fullName evidence="1">Uncharacterized protein</fullName>
    </submittedName>
</protein>
<dbReference type="RefSeq" id="XP_004335932.1">
    <property type="nucleotide sequence ID" value="XM_004335884.1"/>
</dbReference>
<dbReference type="AlphaFoldDB" id="L8GM62"/>
<dbReference type="VEuPathDB" id="AmoebaDB:ACA1_364460"/>
<dbReference type="GeneID" id="14914536"/>
<sequence>MTGINTTFFFTIHDTLLTKGLQDTEALTSDLQLLLLLNWLCEMPKLSTLGQKFNITKLLTSTMIHVLIYDLHEVLQELVPITAQVHIFSFFSFVWCAHRV</sequence>
<proteinExistence type="predicted"/>
<organism evidence="1 2">
    <name type="scientific">Acanthamoeba castellanii (strain ATCC 30010 / Neff)</name>
    <dbReference type="NCBI Taxonomy" id="1257118"/>
    <lineage>
        <taxon>Eukaryota</taxon>
        <taxon>Amoebozoa</taxon>
        <taxon>Discosea</taxon>
        <taxon>Longamoebia</taxon>
        <taxon>Centramoebida</taxon>
        <taxon>Acanthamoebidae</taxon>
        <taxon>Acanthamoeba</taxon>
    </lineage>
</organism>
<keyword evidence="2" id="KW-1185">Reference proteome</keyword>
<dbReference type="Proteomes" id="UP000011083">
    <property type="component" value="Unassembled WGS sequence"/>
</dbReference>
<evidence type="ECO:0000313" key="2">
    <source>
        <dbReference type="Proteomes" id="UP000011083"/>
    </source>
</evidence>